<dbReference type="OrthoDB" id="446378at2759"/>
<feature type="non-terminal residue" evidence="1">
    <location>
        <position position="164"/>
    </location>
</feature>
<sequence>VIPYGDRVRLIQSEAALEDFLRLHPAGSSKPRVIVITDDVRRRFLQVFAAAGDLSGSHHFAQIAATRWAIDRFKVRQVPCFVIVDPASRQGHQPQPQLLFDSKSRLKEFVIAARFLPELHQRSFDERCRGEWSGSCAWVAVFVVPPAALGKDDLARRSLRSFRE</sequence>
<dbReference type="Proteomes" id="UP000654075">
    <property type="component" value="Unassembled WGS sequence"/>
</dbReference>
<proteinExistence type="predicted"/>
<comment type="caution">
    <text evidence="1">The sequence shown here is derived from an EMBL/GenBank/DDBJ whole genome shotgun (WGS) entry which is preliminary data.</text>
</comment>
<keyword evidence="2" id="KW-1185">Reference proteome</keyword>
<evidence type="ECO:0000313" key="2">
    <source>
        <dbReference type="Proteomes" id="UP000654075"/>
    </source>
</evidence>
<evidence type="ECO:0008006" key="3">
    <source>
        <dbReference type="Google" id="ProtNLM"/>
    </source>
</evidence>
<organism evidence="1 2">
    <name type="scientific">Polarella glacialis</name>
    <name type="common">Dinoflagellate</name>
    <dbReference type="NCBI Taxonomy" id="89957"/>
    <lineage>
        <taxon>Eukaryota</taxon>
        <taxon>Sar</taxon>
        <taxon>Alveolata</taxon>
        <taxon>Dinophyceae</taxon>
        <taxon>Suessiales</taxon>
        <taxon>Suessiaceae</taxon>
        <taxon>Polarella</taxon>
    </lineage>
</organism>
<dbReference type="EMBL" id="CAJNNV010002366">
    <property type="protein sequence ID" value="CAE8587063.1"/>
    <property type="molecule type" value="Genomic_DNA"/>
</dbReference>
<dbReference type="AlphaFoldDB" id="A0A813DLQ9"/>
<evidence type="ECO:0000313" key="1">
    <source>
        <dbReference type="EMBL" id="CAE8587063.1"/>
    </source>
</evidence>
<gene>
    <name evidence="1" type="ORF">PGLA1383_LOCUS5905</name>
</gene>
<name>A0A813DLQ9_POLGL</name>
<accession>A0A813DLQ9</accession>
<reference evidence="1" key="1">
    <citation type="submission" date="2021-02" db="EMBL/GenBank/DDBJ databases">
        <authorList>
            <person name="Dougan E. K."/>
            <person name="Rhodes N."/>
            <person name="Thang M."/>
            <person name="Chan C."/>
        </authorList>
    </citation>
    <scope>NUCLEOTIDE SEQUENCE</scope>
</reference>
<feature type="non-terminal residue" evidence="1">
    <location>
        <position position="1"/>
    </location>
</feature>
<protein>
    <recommendedName>
        <fullName evidence="3">Thioredoxin-like fold domain-containing protein</fullName>
    </recommendedName>
</protein>